<reference evidence="7" key="1">
    <citation type="journal article" date="2023" name="Front. Microbiol.">
        <title>Phylogeography and host specificity of Pasteurellaceae pathogenic to sea-farmed fish in the north-east Atlantic.</title>
        <authorList>
            <person name="Gulla S."/>
            <person name="Colquhoun D.J."/>
            <person name="Olsen A.B."/>
            <person name="Spilsberg B."/>
            <person name="Lagesen K."/>
            <person name="Aakesson C.P."/>
            <person name="Strom S."/>
            <person name="Manji F."/>
            <person name="Birkbeck T.H."/>
            <person name="Nilsen H.K."/>
        </authorList>
    </citation>
    <scope>NUCLEOTIDE SEQUENCE</scope>
    <source>
        <strain evidence="7">98B1</strain>
    </source>
</reference>
<keyword evidence="2" id="KW-1003">Cell membrane</keyword>
<keyword evidence="5 6" id="KW-0472">Membrane</keyword>
<dbReference type="Pfam" id="PF03899">
    <property type="entry name" value="ATP-synt_I"/>
    <property type="match status" value="1"/>
</dbReference>
<evidence type="ECO:0000256" key="1">
    <source>
        <dbReference type="ARBA" id="ARBA00004651"/>
    </source>
</evidence>
<feature type="transmembrane region" description="Helical" evidence="6">
    <location>
        <begin position="102"/>
        <end position="122"/>
    </location>
</feature>
<feature type="transmembrane region" description="Helical" evidence="6">
    <location>
        <begin position="12"/>
        <end position="35"/>
    </location>
</feature>
<dbReference type="Proteomes" id="UP001231736">
    <property type="component" value="Unassembled WGS sequence"/>
</dbReference>
<evidence type="ECO:0000256" key="3">
    <source>
        <dbReference type="ARBA" id="ARBA00022692"/>
    </source>
</evidence>
<keyword evidence="4 6" id="KW-1133">Transmembrane helix</keyword>
<dbReference type="RefSeq" id="WP_306374600.1">
    <property type="nucleotide sequence ID" value="NZ_JASAYK010000006.1"/>
</dbReference>
<evidence type="ECO:0000256" key="6">
    <source>
        <dbReference type="SAM" id="Phobius"/>
    </source>
</evidence>
<comment type="subcellular location">
    <subcellularLocation>
        <location evidence="1">Cell membrane</location>
        <topology evidence="1">Multi-pass membrane protein</topology>
    </subcellularLocation>
</comment>
<dbReference type="GO" id="GO:0005886">
    <property type="term" value="C:plasma membrane"/>
    <property type="evidence" value="ECO:0007669"/>
    <property type="project" value="UniProtKB-SubCell"/>
</dbReference>
<dbReference type="EMBL" id="JASAYT010000002">
    <property type="protein sequence ID" value="MDP8173982.1"/>
    <property type="molecule type" value="Genomic_DNA"/>
</dbReference>
<feature type="transmembrane region" description="Helical" evidence="6">
    <location>
        <begin position="41"/>
        <end position="61"/>
    </location>
</feature>
<feature type="transmembrane region" description="Helical" evidence="6">
    <location>
        <begin position="73"/>
        <end position="96"/>
    </location>
</feature>
<sequence>MSAVINQAKQTYLKAIRITLYILIVSSISISVVKFNSLPSYILGTVAGFIPHCLFTYWVFFRKSSQEKQQITVFYTGEAIKWLVTIVLLILIFKFYLKIDVIVFFLGYFLILICNSLVPFVIKKEGIKIKKN</sequence>
<proteinExistence type="predicted"/>
<protein>
    <submittedName>
        <fullName evidence="7">ATP synthase subunit I</fullName>
    </submittedName>
</protein>
<gene>
    <name evidence="7" type="ORF">QJU97_00690</name>
</gene>
<dbReference type="AlphaFoldDB" id="A0AAJ6NC05"/>
<evidence type="ECO:0000313" key="7">
    <source>
        <dbReference type="EMBL" id="MDP8173982.1"/>
    </source>
</evidence>
<evidence type="ECO:0000256" key="5">
    <source>
        <dbReference type="ARBA" id="ARBA00023136"/>
    </source>
</evidence>
<comment type="caution">
    <text evidence="7">The sequence shown here is derived from an EMBL/GenBank/DDBJ whole genome shotgun (WGS) entry which is preliminary data.</text>
</comment>
<keyword evidence="3 6" id="KW-0812">Transmembrane</keyword>
<dbReference type="InterPro" id="IPR005598">
    <property type="entry name" value="ATP_synth_I"/>
</dbReference>
<accession>A0AAJ6NC05</accession>
<evidence type="ECO:0000256" key="4">
    <source>
        <dbReference type="ARBA" id="ARBA00022989"/>
    </source>
</evidence>
<name>A0AAJ6NC05_9PAST</name>
<organism evidence="7 8">
    <name type="scientific">Phocoenobacter skyensis</name>
    <dbReference type="NCBI Taxonomy" id="97481"/>
    <lineage>
        <taxon>Bacteria</taxon>
        <taxon>Pseudomonadati</taxon>
        <taxon>Pseudomonadota</taxon>
        <taxon>Gammaproteobacteria</taxon>
        <taxon>Pasteurellales</taxon>
        <taxon>Pasteurellaceae</taxon>
        <taxon>Phocoenobacter</taxon>
    </lineage>
</organism>
<dbReference type="NCBIfam" id="NF004763">
    <property type="entry name" value="PRK06099.1"/>
    <property type="match status" value="1"/>
</dbReference>
<evidence type="ECO:0000313" key="8">
    <source>
        <dbReference type="Proteomes" id="UP001231736"/>
    </source>
</evidence>
<evidence type="ECO:0000256" key="2">
    <source>
        <dbReference type="ARBA" id="ARBA00022475"/>
    </source>
</evidence>